<keyword evidence="15" id="KW-1185">Reference proteome</keyword>
<evidence type="ECO:0000256" key="11">
    <source>
        <dbReference type="ARBA" id="ARBA00048212"/>
    </source>
</evidence>
<comment type="catalytic activity">
    <reaction evidence="12">
        <text>L-isoleucine + 2-oxoglutarate = (S)-3-methyl-2-oxopentanoate + L-glutamate</text>
        <dbReference type="Rhea" id="RHEA:24801"/>
        <dbReference type="ChEBI" id="CHEBI:16810"/>
        <dbReference type="ChEBI" id="CHEBI:29985"/>
        <dbReference type="ChEBI" id="CHEBI:35146"/>
        <dbReference type="ChEBI" id="CHEBI:58045"/>
        <dbReference type="EC" id="2.6.1.42"/>
    </reaction>
</comment>
<evidence type="ECO:0000256" key="13">
    <source>
        <dbReference type="ARBA" id="ARBA00049229"/>
    </source>
</evidence>
<dbReference type="Proteomes" id="UP000184387">
    <property type="component" value="Unassembled WGS sequence"/>
</dbReference>
<dbReference type="InterPro" id="IPR001544">
    <property type="entry name" value="Aminotrans_IV"/>
</dbReference>
<comment type="catalytic activity">
    <reaction evidence="13">
        <text>L-leucine + 2-oxoglutarate = 4-methyl-2-oxopentanoate + L-glutamate</text>
        <dbReference type="Rhea" id="RHEA:18321"/>
        <dbReference type="ChEBI" id="CHEBI:16810"/>
        <dbReference type="ChEBI" id="CHEBI:17865"/>
        <dbReference type="ChEBI" id="CHEBI:29985"/>
        <dbReference type="ChEBI" id="CHEBI:57427"/>
        <dbReference type="EC" id="2.6.1.42"/>
    </reaction>
</comment>
<proteinExistence type="inferred from homology"/>
<dbReference type="EC" id="2.6.1.42" evidence="7"/>
<evidence type="ECO:0000256" key="1">
    <source>
        <dbReference type="ARBA" id="ARBA00001933"/>
    </source>
</evidence>
<dbReference type="InterPro" id="IPR043131">
    <property type="entry name" value="BCAT-like_N"/>
</dbReference>
<evidence type="ECO:0000256" key="12">
    <source>
        <dbReference type="ARBA" id="ARBA00048798"/>
    </source>
</evidence>
<comment type="similarity">
    <text evidence="6">Belongs to the class-IV pyridoxal-phosphate-dependent aminotransferase family.</text>
</comment>
<evidence type="ECO:0000256" key="5">
    <source>
        <dbReference type="ARBA" id="ARBA00005072"/>
    </source>
</evidence>
<comment type="function">
    <text evidence="2">Acts on leucine, isoleucine and valine.</text>
</comment>
<comment type="pathway">
    <text evidence="4">Amino-acid biosynthesis; L-valine biosynthesis; L-valine from pyruvate: step 4/4.</text>
</comment>
<keyword evidence="10" id="KW-0100">Branched-chain amino acid biosynthesis</keyword>
<dbReference type="EMBL" id="FQZF01000004">
    <property type="protein sequence ID" value="SHI69093.1"/>
    <property type="molecule type" value="Genomic_DNA"/>
</dbReference>
<accession>A0A1M6D7C4</accession>
<dbReference type="AlphaFoldDB" id="A0A1M6D7C4"/>
<gene>
    <name evidence="14" type="ORF">SAMN02745194_00843</name>
</gene>
<name>A0A1M6D7C4_9PROT</name>
<comment type="cofactor">
    <cofactor evidence="1">
        <name>pyridoxal 5'-phosphate</name>
        <dbReference type="ChEBI" id="CHEBI:597326"/>
    </cofactor>
</comment>
<evidence type="ECO:0000256" key="7">
    <source>
        <dbReference type="ARBA" id="ARBA00013053"/>
    </source>
</evidence>
<evidence type="ECO:0000256" key="8">
    <source>
        <dbReference type="ARBA" id="ARBA00014472"/>
    </source>
</evidence>
<evidence type="ECO:0000256" key="10">
    <source>
        <dbReference type="ARBA" id="ARBA00023304"/>
    </source>
</evidence>
<dbReference type="PANTHER" id="PTHR42743">
    <property type="entry name" value="AMINO-ACID AMINOTRANSFERASE"/>
    <property type="match status" value="1"/>
</dbReference>
<dbReference type="OrthoDB" id="9805628at2"/>
<reference evidence="14 15" key="1">
    <citation type="submission" date="2016-11" db="EMBL/GenBank/DDBJ databases">
        <authorList>
            <person name="Jaros S."/>
            <person name="Januszkiewicz K."/>
            <person name="Wedrychowicz H."/>
        </authorList>
    </citation>
    <scope>NUCLEOTIDE SEQUENCE [LARGE SCALE GENOMIC DNA]</scope>
    <source>
        <strain evidence="14 15">DSM 14916</strain>
    </source>
</reference>
<protein>
    <recommendedName>
        <fullName evidence="8">Probable branched-chain-amino-acid aminotransferase</fullName>
        <ecNumber evidence="7">2.6.1.42</ecNumber>
    </recommendedName>
</protein>
<dbReference type="RefSeq" id="WP_073131795.1">
    <property type="nucleotide sequence ID" value="NZ_FQZF01000004.1"/>
</dbReference>
<dbReference type="FunFam" id="3.20.10.10:FF:000002">
    <property type="entry name" value="D-alanine aminotransferase"/>
    <property type="match status" value="1"/>
</dbReference>
<sequence length="304" mass="32899">METKGAQTPAEDPRNEKVLIWLNGRLVPRAEAVVSIFDAGFGLGDGVWEGIRLSHGRLVLVDEHLKRLYQGASTIALDIGVDQAGMRRILEETCAGNGMEHGAHLRLMVTRGEKRTVHQDPRNALGRPTIAVTAEYKLPDPEIKRAGLKLATSTFRCSTPDVFDLRLNSHSRLNLIQALLQAIQAGAHEALMLDPLGFVSSCNSTNFFIVRDGAVITSTGRFCFKGITRAKVIELCATVGVPCRQEDFTLAEVYTADEAFVTGTFGGLTPVAAVDGRPMGASRPGPVTARLSALYDQTFLGPWA</sequence>
<keyword evidence="14" id="KW-0808">Transferase</keyword>
<evidence type="ECO:0000256" key="2">
    <source>
        <dbReference type="ARBA" id="ARBA00003109"/>
    </source>
</evidence>
<dbReference type="Gene3D" id="3.30.470.10">
    <property type="match status" value="1"/>
</dbReference>
<dbReference type="GO" id="GO:0008652">
    <property type="term" value="P:amino acid biosynthetic process"/>
    <property type="evidence" value="ECO:0007669"/>
    <property type="project" value="UniProtKB-ARBA"/>
</dbReference>
<dbReference type="Gene3D" id="3.20.10.10">
    <property type="entry name" value="D-amino Acid Aminotransferase, subunit A, domain 2"/>
    <property type="match status" value="1"/>
</dbReference>
<dbReference type="InterPro" id="IPR050571">
    <property type="entry name" value="Class-IV_PLP-Dep_Aminotrnsfr"/>
</dbReference>
<dbReference type="GO" id="GO:0004084">
    <property type="term" value="F:branched-chain-amino-acid transaminase activity"/>
    <property type="evidence" value="ECO:0007669"/>
    <property type="project" value="UniProtKB-EC"/>
</dbReference>
<keyword evidence="14" id="KW-0032">Aminotransferase</keyword>
<evidence type="ECO:0000313" key="14">
    <source>
        <dbReference type="EMBL" id="SHI69093.1"/>
    </source>
</evidence>
<keyword evidence="10" id="KW-0028">Amino-acid biosynthesis</keyword>
<keyword evidence="9" id="KW-0663">Pyridoxal phosphate</keyword>
<dbReference type="GO" id="GO:0009082">
    <property type="term" value="P:branched-chain amino acid biosynthetic process"/>
    <property type="evidence" value="ECO:0007669"/>
    <property type="project" value="UniProtKB-KW"/>
</dbReference>
<comment type="pathway">
    <text evidence="5">Amino-acid biosynthesis; L-leucine biosynthesis; L-leucine from 3-methyl-2-oxobutanoate: step 4/4.</text>
</comment>
<evidence type="ECO:0000256" key="4">
    <source>
        <dbReference type="ARBA" id="ARBA00004931"/>
    </source>
</evidence>
<dbReference type="InterPro" id="IPR036038">
    <property type="entry name" value="Aminotransferase-like"/>
</dbReference>
<organism evidence="14 15">
    <name type="scientific">Muricoccus roseus</name>
    <dbReference type="NCBI Taxonomy" id="198092"/>
    <lineage>
        <taxon>Bacteria</taxon>
        <taxon>Pseudomonadati</taxon>
        <taxon>Pseudomonadota</taxon>
        <taxon>Alphaproteobacteria</taxon>
        <taxon>Acetobacterales</taxon>
        <taxon>Roseomonadaceae</taxon>
        <taxon>Muricoccus</taxon>
    </lineage>
</organism>
<comment type="pathway">
    <text evidence="3">Amino-acid biosynthesis; L-isoleucine biosynthesis; L-isoleucine from 2-oxobutanoate: step 4/4.</text>
</comment>
<dbReference type="Pfam" id="PF01063">
    <property type="entry name" value="Aminotran_4"/>
    <property type="match status" value="1"/>
</dbReference>
<evidence type="ECO:0000313" key="15">
    <source>
        <dbReference type="Proteomes" id="UP000184387"/>
    </source>
</evidence>
<comment type="catalytic activity">
    <reaction evidence="11">
        <text>L-valine + 2-oxoglutarate = 3-methyl-2-oxobutanoate + L-glutamate</text>
        <dbReference type="Rhea" id="RHEA:24813"/>
        <dbReference type="ChEBI" id="CHEBI:11851"/>
        <dbReference type="ChEBI" id="CHEBI:16810"/>
        <dbReference type="ChEBI" id="CHEBI:29985"/>
        <dbReference type="ChEBI" id="CHEBI:57762"/>
        <dbReference type="EC" id="2.6.1.42"/>
    </reaction>
</comment>
<evidence type="ECO:0000256" key="6">
    <source>
        <dbReference type="ARBA" id="ARBA00009320"/>
    </source>
</evidence>
<dbReference type="STRING" id="198092.SAMN02745194_00843"/>
<dbReference type="InterPro" id="IPR043132">
    <property type="entry name" value="BCAT-like_C"/>
</dbReference>
<dbReference type="SUPFAM" id="SSF56752">
    <property type="entry name" value="D-aminoacid aminotransferase-like PLP-dependent enzymes"/>
    <property type="match status" value="1"/>
</dbReference>
<dbReference type="PANTHER" id="PTHR42743:SF11">
    <property type="entry name" value="AMINODEOXYCHORISMATE LYASE"/>
    <property type="match status" value="1"/>
</dbReference>
<evidence type="ECO:0000256" key="3">
    <source>
        <dbReference type="ARBA" id="ARBA00004824"/>
    </source>
</evidence>
<evidence type="ECO:0000256" key="9">
    <source>
        <dbReference type="ARBA" id="ARBA00022898"/>
    </source>
</evidence>